<name>A0ABW5DCZ4_9HYPH</name>
<gene>
    <name evidence="3" type="ORF">ACFSMZ_01160</name>
</gene>
<feature type="transmembrane region" description="Helical" evidence="1">
    <location>
        <begin position="46"/>
        <end position="66"/>
    </location>
</feature>
<dbReference type="InterPro" id="IPR009936">
    <property type="entry name" value="DUF1468"/>
</dbReference>
<evidence type="ECO:0000313" key="4">
    <source>
        <dbReference type="Proteomes" id="UP001597373"/>
    </source>
</evidence>
<feature type="transmembrane region" description="Helical" evidence="1">
    <location>
        <begin position="78"/>
        <end position="106"/>
    </location>
</feature>
<proteinExistence type="predicted"/>
<keyword evidence="1" id="KW-0472">Membrane</keyword>
<evidence type="ECO:0000256" key="1">
    <source>
        <dbReference type="SAM" id="Phobius"/>
    </source>
</evidence>
<dbReference type="RefSeq" id="WP_345100028.1">
    <property type="nucleotide sequence ID" value="NZ_BAABGS010000073.1"/>
</dbReference>
<accession>A0ABW5DCZ4</accession>
<dbReference type="Proteomes" id="UP001597373">
    <property type="component" value="Unassembled WGS sequence"/>
</dbReference>
<keyword evidence="1" id="KW-1133">Transmembrane helix</keyword>
<evidence type="ECO:0000259" key="2">
    <source>
        <dbReference type="Pfam" id="PF07331"/>
    </source>
</evidence>
<organism evidence="3 4">
    <name type="scientific">Chelativorans composti</name>
    <dbReference type="NCBI Taxonomy" id="768533"/>
    <lineage>
        <taxon>Bacteria</taxon>
        <taxon>Pseudomonadati</taxon>
        <taxon>Pseudomonadota</taxon>
        <taxon>Alphaproteobacteria</taxon>
        <taxon>Hyphomicrobiales</taxon>
        <taxon>Phyllobacteriaceae</taxon>
        <taxon>Chelativorans</taxon>
    </lineage>
</organism>
<evidence type="ECO:0000313" key="3">
    <source>
        <dbReference type="EMBL" id="MFD2258378.1"/>
    </source>
</evidence>
<reference evidence="4" key="1">
    <citation type="journal article" date="2019" name="Int. J. Syst. Evol. Microbiol.">
        <title>The Global Catalogue of Microorganisms (GCM) 10K type strain sequencing project: providing services to taxonomists for standard genome sequencing and annotation.</title>
        <authorList>
            <consortium name="The Broad Institute Genomics Platform"/>
            <consortium name="The Broad Institute Genome Sequencing Center for Infectious Disease"/>
            <person name="Wu L."/>
            <person name="Ma J."/>
        </authorList>
    </citation>
    <scope>NUCLEOTIDE SEQUENCE [LARGE SCALE GENOMIC DNA]</scope>
    <source>
        <strain evidence="4">KCTC 23707</strain>
    </source>
</reference>
<keyword evidence="4" id="KW-1185">Reference proteome</keyword>
<dbReference type="Pfam" id="PF07331">
    <property type="entry name" value="TctB"/>
    <property type="match status" value="1"/>
</dbReference>
<protein>
    <submittedName>
        <fullName evidence="3">Tripartite tricarboxylate transporter TctB family protein</fullName>
    </submittedName>
</protein>
<feature type="transmembrane region" description="Helical" evidence="1">
    <location>
        <begin position="118"/>
        <end position="141"/>
    </location>
</feature>
<dbReference type="EMBL" id="JBHUIR010000005">
    <property type="protein sequence ID" value="MFD2258378.1"/>
    <property type="molecule type" value="Genomic_DNA"/>
</dbReference>
<keyword evidence="1" id="KW-0812">Transmembrane</keyword>
<comment type="caution">
    <text evidence="3">The sequence shown here is derived from an EMBL/GenBank/DDBJ whole genome shotgun (WGS) entry which is preliminary data.</text>
</comment>
<sequence length="148" mass="15627">MLNIRISQDLLAAIIFILIGVAALVFGADLRAGTSADMGPGYLPRALGWTVISLGVITGLRTIWLHSPVVGQVKLRPIILILVATCAFGFLVESAGFVVASAIAIFNSLFGNGRPSVPYALGMVVILPVALAIIFIVGLGLPIDLWWF</sequence>
<feature type="domain" description="DUF1468" evidence="2">
    <location>
        <begin position="11"/>
        <end position="142"/>
    </location>
</feature>